<dbReference type="CDD" id="cd08252">
    <property type="entry name" value="AL_MDR"/>
    <property type="match status" value="1"/>
</dbReference>
<dbReference type="InterPro" id="IPR014182">
    <property type="entry name" value="ADH_Zn_typ-1"/>
</dbReference>
<dbReference type="InterPro" id="IPR020843">
    <property type="entry name" value="ER"/>
</dbReference>
<protein>
    <recommendedName>
        <fullName evidence="1">Zinc-type alcohol dehydrogenase-like protein</fullName>
    </recommendedName>
</protein>
<dbReference type="PANTHER" id="PTHR43482:SF1">
    <property type="entry name" value="PROTEIN AST1-RELATED"/>
    <property type="match status" value="1"/>
</dbReference>
<accession>A0ABT6TN71</accession>
<evidence type="ECO:0000256" key="1">
    <source>
        <dbReference type="RuleBase" id="RU364000"/>
    </source>
</evidence>
<dbReference type="Gene3D" id="3.40.50.720">
    <property type="entry name" value="NAD(P)-binding Rossmann-like Domain"/>
    <property type="match status" value="1"/>
</dbReference>
<gene>
    <name evidence="3" type="ORF">KB449_22575</name>
</gene>
<reference evidence="3" key="1">
    <citation type="submission" date="2023-04" db="EMBL/GenBank/DDBJ databases">
        <title>Comparative genomic analysis of Cohnella hashimotonis sp. nov., isolated from the International Space Station.</title>
        <authorList>
            <person name="Venkateswaran K."/>
            <person name="Simpson A."/>
        </authorList>
    </citation>
    <scope>NUCLEOTIDE SEQUENCE</scope>
    <source>
        <strain evidence="3">F6_2S_P_1</strain>
    </source>
</reference>
<dbReference type="Pfam" id="PF08240">
    <property type="entry name" value="ADH_N"/>
    <property type="match status" value="1"/>
</dbReference>
<keyword evidence="1" id="KW-0560">Oxidoreductase</keyword>
<keyword evidence="1" id="KW-0862">Zinc</keyword>
<dbReference type="SUPFAM" id="SSF51735">
    <property type="entry name" value="NAD(P)-binding Rossmann-fold domains"/>
    <property type="match status" value="1"/>
</dbReference>
<evidence type="ECO:0000313" key="4">
    <source>
        <dbReference type="Proteomes" id="UP001161691"/>
    </source>
</evidence>
<dbReference type="SMART" id="SM00829">
    <property type="entry name" value="PKS_ER"/>
    <property type="match status" value="1"/>
</dbReference>
<dbReference type="Pfam" id="PF13602">
    <property type="entry name" value="ADH_zinc_N_2"/>
    <property type="match status" value="1"/>
</dbReference>
<evidence type="ECO:0000313" key="3">
    <source>
        <dbReference type="EMBL" id="MDI4647755.1"/>
    </source>
</evidence>
<dbReference type="Gene3D" id="3.90.180.10">
    <property type="entry name" value="Medium-chain alcohol dehydrogenases, catalytic domain"/>
    <property type="match status" value="1"/>
</dbReference>
<evidence type="ECO:0000259" key="2">
    <source>
        <dbReference type="SMART" id="SM00829"/>
    </source>
</evidence>
<keyword evidence="4" id="KW-1185">Reference proteome</keyword>
<dbReference type="RefSeq" id="WP_282910503.1">
    <property type="nucleotide sequence ID" value="NZ_JAGRPV010000001.1"/>
</dbReference>
<comment type="caution">
    <text evidence="3">The sequence shown here is derived from an EMBL/GenBank/DDBJ whole genome shotgun (WGS) entry which is preliminary data.</text>
</comment>
<dbReference type="InterPro" id="IPR011032">
    <property type="entry name" value="GroES-like_sf"/>
</dbReference>
<dbReference type="PROSITE" id="PS01162">
    <property type="entry name" value="QOR_ZETA_CRYSTAL"/>
    <property type="match status" value="1"/>
</dbReference>
<comment type="similarity">
    <text evidence="1">Belongs to the zinc-containing alcohol dehydrogenase family. Quinone oxidoreductase subfamily.</text>
</comment>
<keyword evidence="1" id="KW-0479">Metal-binding</keyword>
<dbReference type="SUPFAM" id="SSF50129">
    <property type="entry name" value="GroES-like"/>
    <property type="match status" value="1"/>
</dbReference>
<dbReference type="InterPro" id="IPR036291">
    <property type="entry name" value="NAD(P)-bd_dom_sf"/>
</dbReference>
<dbReference type="InterPro" id="IPR013154">
    <property type="entry name" value="ADH-like_N"/>
</dbReference>
<sequence>MTNEFKATATETMKAVGLYKYLPIADPESLIDVEIDKPMPTGRDLLVKVRAISVNPVDCKVRSPKSREESAPRVLGWDVAGVVEQVGPEAGLFRPGDEVYYAGSITRPGGNSEFHLVDERIVGTKPSSLSFAQAAALPLTTITAWESLYDRLGVARDRADNAGKAILIIGAAGGVGSIATQLAKLAGLTVIGTASRPASADWARELGADYVIDHFQAFLPQLKAVGFDQVDYILCLNSTEKHWANMAEAIAPQGKICSIVETDEPLNLTLLKNKSATFAWELMFTRSTYHTADMIEQHRLLDEVARLVDAGAIRTTSSETLAPINADNLRKAHAMLETGRTVGKVVLEGF</sequence>
<name>A0ABT6TN71_9BACL</name>
<dbReference type="InterPro" id="IPR052585">
    <property type="entry name" value="Lipid_raft_assoc_Zn_ADH"/>
</dbReference>
<dbReference type="Proteomes" id="UP001161691">
    <property type="component" value="Unassembled WGS sequence"/>
</dbReference>
<proteinExistence type="inferred from homology"/>
<feature type="domain" description="Enoyl reductase (ER)" evidence="2">
    <location>
        <begin position="25"/>
        <end position="347"/>
    </location>
</feature>
<dbReference type="EMBL" id="JAGRPV010000001">
    <property type="protein sequence ID" value="MDI4647755.1"/>
    <property type="molecule type" value="Genomic_DNA"/>
</dbReference>
<dbReference type="InterPro" id="IPR002364">
    <property type="entry name" value="Quin_OxRdtase/zeta-crystal_CS"/>
</dbReference>
<organism evidence="3 4">
    <name type="scientific">Cohnella hashimotonis</name>
    <dbReference type="NCBI Taxonomy" id="2826895"/>
    <lineage>
        <taxon>Bacteria</taxon>
        <taxon>Bacillati</taxon>
        <taxon>Bacillota</taxon>
        <taxon>Bacilli</taxon>
        <taxon>Bacillales</taxon>
        <taxon>Paenibacillaceae</taxon>
        <taxon>Cohnella</taxon>
    </lineage>
</organism>
<dbReference type="PANTHER" id="PTHR43482">
    <property type="entry name" value="PROTEIN AST1-RELATED"/>
    <property type="match status" value="1"/>
</dbReference>
<dbReference type="NCBIfam" id="TIGR02817">
    <property type="entry name" value="adh_fam_1"/>
    <property type="match status" value="1"/>
</dbReference>